<dbReference type="Pfam" id="PF03328">
    <property type="entry name" value="HpcH_HpaI"/>
    <property type="match status" value="1"/>
</dbReference>
<dbReference type="AlphaFoldDB" id="A0A5J6N5G7"/>
<comment type="cofactor">
    <cofactor evidence="1">
        <name>Mg(2+)</name>
        <dbReference type="ChEBI" id="CHEBI:18420"/>
    </cofactor>
</comment>
<feature type="binding site" evidence="5">
    <location>
        <position position="72"/>
    </location>
    <ligand>
        <name>substrate</name>
    </ligand>
</feature>
<gene>
    <name evidence="8" type="ORF">FRZ61_45950</name>
</gene>
<proteinExistence type="inferred from homology"/>
<evidence type="ECO:0000256" key="6">
    <source>
        <dbReference type="PIRSR" id="PIRSR015582-2"/>
    </source>
</evidence>
<evidence type="ECO:0000256" key="5">
    <source>
        <dbReference type="PIRSR" id="PIRSR015582-1"/>
    </source>
</evidence>
<dbReference type="SUPFAM" id="SSF51621">
    <property type="entry name" value="Phosphoenolpyruvate/pyruvate domain"/>
    <property type="match status" value="1"/>
</dbReference>
<feature type="binding site" evidence="6">
    <location>
        <position position="136"/>
    </location>
    <ligand>
        <name>Mg(2+)</name>
        <dbReference type="ChEBI" id="CHEBI:18420"/>
    </ligand>
</feature>
<feature type="domain" description="HpcH/HpaI aldolase/citrate lyase" evidence="7">
    <location>
        <begin position="13"/>
        <end position="254"/>
    </location>
</feature>
<evidence type="ECO:0000256" key="3">
    <source>
        <dbReference type="ARBA" id="ARBA00022723"/>
    </source>
</evidence>
<keyword evidence="8" id="KW-0456">Lyase</keyword>
<keyword evidence="3 6" id="KW-0479">Metal-binding</keyword>
<feature type="binding site" evidence="5">
    <location>
        <position position="136"/>
    </location>
    <ligand>
        <name>substrate</name>
    </ligand>
</feature>
<protein>
    <submittedName>
        <fullName evidence="8">CoA ester lyase</fullName>
    </submittedName>
</protein>
<dbReference type="PIRSF" id="PIRSF015582">
    <property type="entry name" value="Cit_lyase_B"/>
    <property type="match status" value="1"/>
</dbReference>
<dbReference type="KEGG" id="hadh:FRZ61_45950"/>
<name>A0A5J6N5G7_9PROT</name>
<evidence type="ECO:0000256" key="2">
    <source>
        <dbReference type="ARBA" id="ARBA00005568"/>
    </source>
</evidence>
<dbReference type="InterPro" id="IPR015813">
    <property type="entry name" value="Pyrv/PenolPyrv_kinase-like_dom"/>
</dbReference>
<organism evidence="8 9">
    <name type="scientific">Hypericibacter adhaerens</name>
    <dbReference type="NCBI Taxonomy" id="2602016"/>
    <lineage>
        <taxon>Bacteria</taxon>
        <taxon>Pseudomonadati</taxon>
        <taxon>Pseudomonadota</taxon>
        <taxon>Alphaproteobacteria</taxon>
        <taxon>Rhodospirillales</taxon>
        <taxon>Dongiaceae</taxon>
        <taxon>Hypericibacter</taxon>
    </lineage>
</organism>
<keyword evidence="9" id="KW-1185">Reference proteome</keyword>
<dbReference type="InterPro" id="IPR040442">
    <property type="entry name" value="Pyrv_kinase-like_dom_sf"/>
</dbReference>
<evidence type="ECO:0000259" key="7">
    <source>
        <dbReference type="Pfam" id="PF03328"/>
    </source>
</evidence>
<evidence type="ECO:0000256" key="1">
    <source>
        <dbReference type="ARBA" id="ARBA00001946"/>
    </source>
</evidence>
<dbReference type="OrthoDB" id="9800547at2"/>
<dbReference type="Proteomes" id="UP000325797">
    <property type="component" value="Chromosome"/>
</dbReference>
<evidence type="ECO:0000256" key="4">
    <source>
        <dbReference type="ARBA" id="ARBA00022842"/>
    </source>
</evidence>
<dbReference type="RefSeq" id="WP_151119912.1">
    <property type="nucleotide sequence ID" value="NZ_CP042582.1"/>
</dbReference>
<dbReference type="GO" id="GO:0016829">
    <property type="term" value="F:lyase activity"/>
    <property type="evidence" value="ECO:0007669"/>
    <property type="project" value="UniProtKB-KW"/>
</dbReference>
<dbReference type="PANTHER" id="PTHR32308:SF10">
    <property type="entry name" value="CITRATE LYASE SUBUNIT BETA"/>
    <property type="match status" value="1"/>
</dbReference>
<reference evidence="8 9" key="1">
    <citation type="submission" date="2019-08" db="EMBL/GenBank/DDBJ databases">
        <title>Hyperibacter terrae gen. nov., sp. nov. and Hyperibacter viscosus sp. nov., two new members in the family Rhodospirillaceae isolated from the rhizosphere of Hypericum perforatum.</title>
        <authorList>
            <person name="Noviana Z."/>
        </authorList>
    </citation>
    <scope>NUCLEOTIDE SEQUENCE [LARGE SCALE GENOMIC DNA]</scope>
    <source>
        <strain evidence="8 9">R5959</strain>
    </source>
</reference>
<evidence type="ECO:0000313" key="9">
    <source>
        <dbReference type="Proteomes" id="UP000325797"/>
    </source>
</evidence>
<dbReference type="GO" id="GO:0006107">
    <property type="term" value="P:oxaloacetate metabolic process"/>
    <property type="evidence" value="ECO:0007669"/>
    <property type="project" value="TreeGrafter"/>
</dbReference>
<dbReference type="GO" id="GO:0000287">
    <property type="term" value="F:magnesium ion binding"/>
    <property type="evidence" value="ECO:0007669"/>
    <property type="project" value="TreeGrafter"/>
</dbReference>
<dbReference type="PANTHER" id="PTHR32308">
    <property type="entry name" value="LYASE BETA SUBUNIT, PUTATIVE (AFU_ORTHOLOGUE AFUA_4G13030)-RELATED"/>
    <property type="match status" value="1"/>
</dbReference>
<sequence length="334" mass="35931">MQSARVHSLQRSELAVPATSPHFFEKAARGSADTVFLDLEDAVIPAEKAQGRAAAVKALNEIDWGRKRMVVRVNGLDTPWGYRDILEVAEGCPRLDAILLPKAGGPRDIQFVETMLQGVEWATGRESPIRIEALIETALGMANVEAIASSSARLEALVFGVGDFIASMRTPDLVMGGFNPAYAVLTNPDGAGKRQRYFADQWHFAMARVATACRAYGLRPIDGPYTDFKDIEGYRASAMRARSLGFEGKWAIHPTQLAIANEIFGPSPDDIAWAHRINEAMRAGAAAGRGAVKIDGGMVDIAHLKLAQNILRQVEALRAGGANGAAAPASEGRR</sequence>
<accession>A0A5J6N5G7</accession>
<evidence type="ECO:0000313" key="8">
    <source>
        <dbReference type="EMBL" id="QEX24654.1"/>
    </source>
</evidence>
<dbReference type="InterPro" id="IPR011206">
    <property type="entry name" value="Citrate_lyase_beta/mcl1/mcl2"/>
</dbReference>
<feature type="binding site" evidence="6">
    <location>
        <position position="163"/>
    </location>
    <ligand>
        <name>Mg(2+)</name>
        <dbReference type="ChEBI" id="CHEBI:18420"/>
    </ligand>
</feature>
<dbReference type="InterPro" id="IPR005000">
    <property type="entry name" value="Aldolase/citrate-lyase_domain"/>
</dbReference>
<dbReference type="Gene3D" id="3.20.20.60">
    <property type="entry name" value="Phosphoenolpyruvate-binding domains"/>
    <property type="match status" value="1"/>
</dbReference>
<comment type="similarity">
    <text evidence="2">Belongs to the HpcH/HpaI aldolase family.</text>
</comment>
<keyword evidence="4 6" id="KW-0460">Magnesium</keyword>
<dbReference type="EMBL" id="CP042582">
    <property type="protein sequence ID" value="QEX24654.1"/>
    <property type="molecule type" value="Genomic_DNA"/>
</dbReference>